<reference evidence="12" key="1">
    <citation type="journal article" date="2021" name="Microbiology">
        <title>Metagenomic Analysis of the Microbial Community in the Underground Coal Fire Area (Kemerovo Region, Russia) Revealed Predominance of Thermophilic Members of the Phyla Deinococcus-thermus, Aquificae, and Firmicutes.</title>
        <authorList>
            <person name="Kadnikov V."/>
            <person name="Mardanov A.V."/>
            <person name="Beletsky A.V."/>
            <person name="Karnachuk O.V."/>
            <person name="Ravin N.V."/>
        </authorList>
    </citation>
    <scope>NUCLEOTIDE SEQUENCE</scope>
    <source>
        <strain evidence="12">RBS10-49</strain>
    </source>
</reference>
<dbReference type="InterPro" id="IPR051785">
    <property type="entry name" value="MMCE/EMCE_epimerase"/>
</dbReference>
<dbReference type="Pfam" id="PF22677">
    <property type="entry name" value="Ble-like_N"/>
    <property type="match status" value="1"/>
</dbReference>
<evidence type="ECO:0000259" key="11">
    <source>
        <dbReference type="PROSITE" id="PS51819"/>
    </source>
</evidence>
<feature type="domain" description="VOC" evidence="11">
    <location>
        <begin position="145"/>
        <end position="264"/>
    </location>
</feature>
<dbReference type="Pfam" id="PF00903">
    <property type="entry name" value="Glyoxalase"/>
    <property type="match status" value="1"/>
</dbReference>
<keyword evidence="7 10" id="KW-0223">Dioxygenase</keyword>
<evidence type="ECO:0000313" key="13">
    <source>
        <dbReference type="Proteomes" id="UP000748108"/>
    </source>
</evidence>
<accession>A0A947G9S8</accession>
<dbReference type="SUPFAM" id="SSF54593">
    <property type="entry name" value="Glyoxalase/Bleomycin resistance protein/Dihydroxybiphenyl dioxygenase"/>
    <property type="match status" value="1"/>
</dbReference>
<comment type="subunit">
    <text evidence="3">Homotetramer.</text>
</comment>
<dbReference type="InterPro" id="IPR037523">
    <property type="entry name" value="VOC_core"/>
</dbReference>
<protein>
    <submittedName>
        <fullName evidence="12">VOC family protein</fullName>
    </submittedName>
</protein>
<dbReference type="Proteomes" id="UP000748108">
    <property type="component" value="Unassembled WGS sequence"/>
</dbReference>
<dbReference type="GO" id="GO:0004493">
    <property type="term" value="F:methylmalonyl-CoA epimerase activity"/>
    <property type="evidence" value="ECO:0007669"/>
    <property type="project" value="TreeGrafter"/>
</dbReference>
<evidence type="ECO:0000256" key="5">
    <source>
        <dbReference type="ARBA" id="ARBA00022737"/>
    </source>
</evidence>
<dbReference type="Pfam" id="PF22247">
    <property type="entry name" value="Diox-like_N"/>
    <property type="match status" value="1"/>
</dbReference>
<dbReference type="InterPro" id="IPR004360">
    <property type="entry name" value="Glyas_Fos-R_dOase_dom"/>
</dbReference>
<dbReference type="InterPro" id="IPR000486">
    <property type="entry name" value="Xdiol_ring_cleave_dOase_1/2"/>
</dbReference>
<keyword evidence="8 10" id="KW-0560">Oxidoreductase</keyword>
<feature type="domain" description="VOC" evidence="11">
    <location>
        <begin position="5"/>
        <end position="119"/>
    </location>
</feature>
<dbReference type="PROSITE" id="PS00934">
    <property type="entry name" value="GLYOXALASE_I_1"/>
    <property type="match status" value="1"/>
</dbReference>
<dbReference type="InterPro" id="IPR018146">
    <property type="entry name" value="Glyoxalase_1_CS"/>
</dbReference>
<evidence type="ECO:0000256" key="1">
    <source>
        <dbReference type="ARBA" id="ARBA00001954"/>
    </source>
</evidence>
<keyword evidence="4" id="KW-0479">Metal-binding</keyword>
<gene>
    <name evidence="12" type="ORF">KM312_05285</name>
</gene>
<dbReference type="PROSITE" id="PS00082">
    <property type="entry name" value="EXTRADIOL_DIOXYGENAS"/>
    <property type="match status" value="1"/>
</dbReference>
<keyword evidence="6 10" id="KW-0058">Aromatic hydrocarbons catabolism</keyword>
<comment type="caution">
    <text evidence="12">The sequence shown here is derived from an EMBL/GenBank/DDBJ whole genome shotgun (WGS) entry which is preliminary data.</text>
</comment>
<evidence type="ECO:0000256" key="4">
    <source>
        <dbReference type="ARBA" id="ARBA00022723"/>
    </source>
</evidence>
<dbReference type="GO" id="GO:0046491">
    <property type="term" value="P:L-methylmalonyl-CoA metabolic process"/>
    <property type="evidence" value="ECO:0007669"/>
    <property type="project" value="TreeGrafter"/>
</dbReference>
<dbReference type="InterPro" id="IPR029068">
    <property type="entry name" value="Glyas_Bleomycin-R_OHBP_Dase"/>
</dbReference>
<organism evidence="12 13">
    <name type="scientific">Hydrogenibacillus schlegelii</name>
    <name type="common">Bacillus schlegelii</name>
    <dbReference type="NCBI Taxonomy" id="1484"/>
    <lineage>
        <taxon>Bacteria</taxon>
        <taxon>Bacillati</taxon>
        <taxon>Bacillota</taxon>
        <taxon>Bacilli</taxon>
        <taxon>Bacillales</taxon>
        <taxon>Bacillales Family X. Incertae Sedis</taxon>
        <taxon>Hydrogenibacillus</taxon>
    </lineage>
</organism>
<evidence type="ECO:0000256" key="8">
    <source>
        <dbReference type="ARBA" id="ARBA00023002"/>
    </source>
</evidence>
<dbReference type="GO" id="GO:0008198">
    <property type="term" value="F:ferrous iron binding"/>
    <property type="evidence" value="ECO:0007669"/>
    <property type="project" value="InterPro"/>
</dbReference>
<evidence type="ECO:0000256" key="3">
    <source>
        <dbReference type="ARBA" id="ARBA00011881"/>
    </source>
</evidence>
<sequence>MSVIKVGHVSLNVTDLNAAEKFYTEVLGLTVSARRDGEVYLRTAEDQDHHNIVLKASDSAGLDHVGLKVNSPDDLEELETLVLRTGTQVWRVSDREEVGQGEGVRFVVPSGQTFEVFYHIDNLGYEVGMENPDPVTFFVGAKAARLDHLLISAADAEDNQKFFTEILDFGASEVLRDPEGKIIASWMYCTTTMHDVAMSPGPEGGLHHVALWLDSRADVVRAVNWMKKNKVRTFDYGITRHGISGATTIYFHDPAGNRLELFTGPYVTPGVPGRVKEITWTLDQFPRGVFYYERELDMKFFEDLT</sequence>
<comment type="similarity">
    <text evidence="2 10">Belongs to the extradiol ring-cleavage dioxygenase family.</text>
</comment>
<dbReference type="InterPro" id="IPR054560">
    <property type="entry name" value="XylE-like_N"/>
</dbReference>
<comment type="cofactor">
    <cofactor evidence="1 10">
        <name>Fe(2+)</name>
        <dbReference type="ChEBI" id="CHEBI:29033"/>
    </cofactor>
</comment>
<evidence type="ECO:0000256" key="10">
    <source>
        <dbReference type="RuleBase" id="RU000683"/>
    </source>
</evidence>
<proteinExistence type="inferred from homology"/>
<name>A0A947G9S8_HYDSH</name>
<dbReference type="AlphaFoldDB" id="A0A947G9S8"/>
<dbReference type="InterPro" id="IPR053863">
    <property type="entry name" value="Glyoxy/Ble-like_N"/>
</dbReference>
<dbReference type="RefSeq" id="WP_273000670.1">
    <property type="nucleotide sequence ID" value="NZ_PEBV01000046.1"/>
</dbReference>
<dbReference type="EMBL" id="JAHHQF010000048">
    <property type="protein sequence ID" value="MBT9282055.1"/>
    <property type="molecule type" value="Genomic_DNA"/>
</dbReference>
<dbReference type="PROSITE" id="PS51819">
    <property type="entry name" value="VOC"/>
    <property type="match status" value="2"/>
</dbReference>
<evidence type="ECO:0000313" key="12">
    <source>
        <dbReference type="EMBL" id="MBT9282055.1"/>
    </source>
</evidence>
<dbReference type="GO" id="GO:0004462">
    <property type="term" value="F:lactoylglutathione lyase activity"/>
    <property type="evidence" value="ECO:0007669"/>
    <property type="project" value="InterPro"/>
</dbReference>
<evidence type="ECO:0000256" key="7">
    <source>
        <dbReference type="ARBA" id="ARBA00022964"/>
    </source>
</evidence>
<dbReference type="Gene3D" id="3.10.180.10">
    <property type="entry name" value="2,3-Dihydroxybiphenyl 1,2-Dioxygenase, domain 1"/>
    <property type="match status" value="2"/>
</dbReference>
<evidence type="ECO:0000256" key="6">
    <source>
        <dbReference type="ARBA" id="ARBA00022797"/>
    </source>
</evidence>
<dbReference type="PANTHER" id="PTHR43048">
    <property type="entry name" value="METHYLMALONYL-COA EPIMERASE"/>
    <property type="match status" value="1"/>
</dbReference>
<dbReference type="GO" id="GO:0051213">
    <property type="term" value="F:dioxygenase activity"/>
    <property type="evidence" value="ECO:0007669"/>
    <property type="project" value="UniProtKB-KW"/>
</dbReference>
<evidence type="ECO:0000256" key="2">
    <source>
        <dbReference type="ARBA" id="ARBA00008784"/>
    </source>
</evidence>
<dbReference type="PANTHER" id="PTHR43048:SF3">
    <property type="entry name" value="METHYLMALONYL-COA EPIMERASE, MITOCHONDRIAL"/>
    <property type="match status" value="1"/>
</dbReference>
<keyword evidence="5" id="KW-0677">Repeat</keyword>
<evidence type="ECO:0000256" key="9">
    <source>
        <dbReference type="ARBA" id="ARBA00023004"/>
    </source>
</evidence>
<keyword evidence="9 10" id="KW-0408">Iron</keyword>